<evidence type="ECO:0000313" key="8">
    <source>
        <dbReference type="EMBL" id="AKI96973.1"/>
    </source>
</evidence>
<evidence type="ECO:0000256" key="1">
    <source>
        <dbReference type="ARBA" id="ARBA00000798"/>
    </source>
</evidence>
<dbReference type="InterPro" id="IPR025202">
    <property type="entry name" value="PLD-like_dom"/>
</dbReference>
<dbReference type="PANTHER" id="PTHR43856">
    <property type="entry name" value="CARDIOLIPIN HYDROLASE"/>
    <property type="match status" value="1"/>
</dbReference>
<evidence type="ECO:0000259" key="7">
    <source>
        <dbReference type="PROSITE" id="PS50035"/>
    </source>
</evidence>
<keyword evidence="5" id="KW-0442">Lipid degradation</keyword>
<dbReference type="InterPro" id="IPR051406">
    <property type="entry name" value="PLD_domain"/>
</dbReference>
<evidence type="ECO:0000256" key="5">
    <source>
        <dbReference type="ARBA" id="ARBA00022963"/>
    </source>
</evidence>
<protein>
    <recommendedName>
        <fullName evidence="3">phospholipase D</fullName>
        <ecNumber evidence="3">3.1.4.4</ecNumber>
    </recommendedName>
</protein>
<comment type="catalytic activity">
    <reaction evidence="1">
        <text>a 1,2-diacyl-sn-glycero-3-phosphocholine + H2O = a 1,2-diacyl-sn-glycero-3-phosphate + choline + H(+)</text>
        <dbReference type="Rhea" id="RHEA:14445"/>
        <dbReference type="ChEBI" id="CHEBI:15354"/>
        <dbReference type="ChEBI" id="CHEBI:15377"/>
        <dbReference type="ChEBI" id="CHEBI:15378"/>
        <dbReference type="ChEBI" id="CHEBI:57643"/>
        <dbReference type="ChEBI" id="CHEBI:58608"/>
        <dbReference type="EC" id="3.1.4.4"/>
    </reaction>
</comment>
<dbReference type="KEGG" id="kpf:IX53_03090"/>
<reference evidence="8 9" key="1">
    <citation type="submission" date="2015-04" db="EMBL/GenBank/DDBJ databases">
        <title>Complete Genome Sequence of Kosmotoga pacifica SLHLJ1.</title>
        <authorList>
            <person name="Jiang L.J."/>
            <person name="Shao Z.Z."/>
            <person name="Jebbar M."/>
        </authorList>
    </citation>
    <scope>NUCLEOTIDE SEQUENCE [LARGE SCALE GENOMIC DNA]</scope>
    <source>
        <strain evidence="8 9">SLHLJ1</strain>
    </source>
</reference>
<evidence type="ECO:0000256" key="4">
    <source>
        <dbReference type="ARBA" id="ARBA00022801"/>
    </source>
</evidence>
<evidence type="ECO:0000256" key="3">
    <source>
        <dbReference type="ARBA" id="ARBA00012027"/>
    </source>
</evidence>
<keyword evidence="9" id="KW-1185">Reference proteome</keyword>
<dbReference type="PATRIC" id="fig|1330330.3.peg.618"/>
<dbReference type="Pfam" id="PF13091">
    <property type="entry name" value="PLDc_2"/>
    <property type="match status" value="2"/>
</dbReference>
<feature type="domain" description="PLD phosphodiesterase" evidence="7">
    <location>
        <begin position="98"/>
        <end position="125"/>
    </location>
</feature>
<keyword evidence="6" id="KW-0443">Lipid metabolism</keyword>
<dbReference type="EC" id="3.1.4.4" evidence="3"/>
<dbReference type="EMBL" id="CP011232">
    <property type="protein sequence ID" value="AKI96973.1"/>
    <property type="molecule type" value="Genomic_DNA"/>
</dbReference>
<dbReference type="GO" id="GO:0006793">
    <property type="term" value="P:phosphorus metabolic process"/>
    <property type="evidence" value="ECO:0007669"/>
    <property type="project" value="UniProtKB-ARBA"/>
</dbReference>
<accession>A0A0G2ZDV1</accession>
<evidence type="ECO:0000256" key="6">
    <source>
        <dbReference type="ARBA" id="ARBA00023098"/>
    </source>
</evidence>
<dbReference type="AlphaFoldDB" id="A0A0G2ZDV1"/>
<dbReference type="Gene3D" id="3.30.870.10">
    <property type="entry name" value="Endonuclease Chain A"/>
    <property type="match status" value="2"/>
</dbReference>
<evidence type="ECO:0000256" key="2">
    <source>
        <dbReference type="ARBA" id="ARBA00008664"/>
    </source>
</evidence>
<organism evidence="8 9">
    <name type="scientific">Kosmotoga pacifica</name>
    <dbReference type="NCBI Taxonomy" id="1330330"/>
    <lineage>
        <taxon>Bacteria</taxon>
        <taxon>Thermotogati</taxon>
        <taxon>Thermotogota</taxon>
        <taxon>Thermotogae</taxon>
        <taxon>Kosmotogales</taxon>
        <taxon>Kosmotogaceae</taxon>
        <taxon>Kosmotoga</taxon>
    </lineage>
</organism>
<dbReference type="InterPro" id="IPR001736">
    <property type="entry name" value="PLipase_D/transphosphatidylase"/>
</dbReference>
<sequence>MKTLYATVLIFLTVTAVSITIRYYPSERFSLTETIIEFLDTAESTVLFVSYSFDEPLVMEKLNKLSKEGLHVEGIVDDSSVFRTLALNPSFKLLCDSSPALIHSKFMVIDDRIGIISTGNFTTSGLDEDSNIILYFESEDIALGLMEFYRAIKKGVKAEGFQYSNFSFYLTPIEGVNELILKKLSDAKESIYFMCYAFTDPRFLAVLKYKASYGVKVKGVVDDWNMSSSPIYEYFSTGIGFRMNMEKWLLHDKTVIVDEKIVITGSANFTRSAWNRNRELVVIIESKEIANQFMKHFNYLWEVSTYDNQTGTGAN</sequence>
<gene>
    <name evidence="8" type="ORF">IX53_03090</name>
</gene>
<dbReference type="GO" id="GO:0016891">
    <property type="term" value="F:RNA endonuclease activity producing 5'-phosphomonoesters, hydrolytic mechanism"/>
    <property type="evidence" value="ECO:0007669"/>
    <property type="project" value="TreeGrafter"/>
</dbReference>
<dbReference type="SMART" id="SM00155">
    <property type="entry name" value="PLDc"/>
    <property type="match status" value="2"/>
</dbReference>
<dbReference type="RefSeq" id="WP_047754108.1">
    <property type="nucleotide sequence ID" value="NZ_CAJUHA010000019.1"/>
</dbReference>
<dbReference type="CDD" id="cd09116">
    <property type="entry name" value="PLDc_Nuc_like"/>
    <property type="match status" value="1"/>
</dbReference>
<dbReference type="SUPFAM" id="SSF56024">
    <property type="entry name" value="Phospholipase D/nuclease"/>
    <property type="match status" value="2"/>
</dbReference>
<dbReference type="OrthoDB" id="37007at2"/>
<proteinExistence type="inferred from homology"/>
<evidence type="ECO:0000313" key="9">
    <source>
        <dbReference type="Proteomes" id="UP000035159"/>
    </source>
</evidence>
<dbReference type="GO" id="GO:0004630">
    <property type="term" value="F:phospholipase D activity"/>
    <property type="evidence" value="ECO:0007669"/>
    <property type="project" value="UniProtKB-EC"/>
</dbReference>
<comment type="similarity">
    <text evidence="2">Belongs to the phospholipase D family.</text>
</comment>
<dbReference type="GO" id="GO:0016042">
    <property type="term" value="P:lipid catabolic process"/>
    <property type="evidence" value="ECO:0007669"/>
    <property type="project" value="UniProtKB-KW"/>
</dbReference>
<dbReference type="Proteomes" id="UP000035159">
    <property type="component" value="Chromosome"/>
</dbReference>
<feature type="domain" description="PLD phosphodiesterase" evidence="7">
    <location>
        <begin position="246"/>
        <end position="273"/>
    </location>
</feature>
<dbReference type="STRING" id="1330330.IX53_03090"/>
<dbReference type="PROSITE" id="PS50035">
    <property type="entry name" value="PLD"/>
    <property type="match status" value="2"/>
</dbReference>
<dbReference type="PANTHER" id="PTHR43856:SF1">
    <property type="entry name" value="MITOCHONDRIAL CARDIOLIPIN HYDROLASE"/>
    <property type="match status" value="1"/>
</dbReference>
<keyword evidence="4" id="KW-0378">Hydrolase</keyword>
<name>A0A0G2ZDV1_9BACT</name>